<organism evidence="6 7">
    <name type="scientific">Pseudoduganella rivuli</name>
    <dbReference type="NCBI Taxonomy" id="2666085"/>
    <lineage>
        <taxon>Bacteria</taxon>
        <taxon>Pseudomonadati</taxon>
        <taxon>Pseudomonadota</taxon>
        <taxon>Betaproteobacteria</taxon>
        <taxon>Burkholderiales</taxon>
        <taxon>Oxalobacteraceae</taxon>
        <taxon>Telluria group</taxon>
        <taxon>Pseudoduganella</taxon>
    </lineage>
</organism>
<feature type="coiled-coil region" evidence="2">
    <location>
        <begin position="52"/>
        <end position="79"/>
    </location>
</feature>
<dbReference type="RefSeq" id="WP_154371340.1">
    <property type="nucleotide sequence ID" value="NZ_WKJJ01000002.1"/>
</dbReference>
<dbReference type="InterPro" id="IPR015917">
    <property type="entry name" value="Pept_C14A"/>
</dbReference>
<keyword evidence="4" id="KW-0732">Signal</keyword>
<dbReference type="InterPro" id="IPR015943">
    <property type="entry name" value="WD40/YVTN_repeat-like_dom_sf"/>
</dbReference>
<feature type="chain" id="PRO_5031201336" description="Peptidase C14A caspase catalytic domain-containing protein" evidence="4">
    <location>
        <begin position="28"/>
        <end position="908"/>
    </location>
</feature>
<dbReference type="Pfam" id="PF00656">
    <property type="entry name" value="Peptidase_C14"/>
    <property type="match status" value="1"/>
</dbReference>
<dbReference type="SMART" id="SM00320">
    <property type="entry name" value="WD40"/>
    <property type="match status" value="8"/>
</dbReference>
<accession>A0A7X2IIY3</accession>
<dbReference type="InterPro" id="IPR052039">
    <property type="entry name" value="Caspase-related_regulators"/>
</dbReference>
<name>A0A7X2IIY3_9BURK</name>
<comment type="caution">
    <text evidence="6">The sequence shown here is derived from an EMBL/GenBank/DDBJ whole genome shotgun (WGS) entry which is preliminary data.</text>
</comment>
<dbReference type="GO" id="GO:0004197">
    <property type="term" value="F:cysteine-type endopeptidase activity"/>
    <property type="evidence" value="ECO:0007669"/>
    <property type="project" value="InterPro"/>
</dbReference>
<evidence type="ECO:0000256" key="1">
    <source>
        <dbReference type="ARBA" id="ARBA00010134"/>
    </source>
</evidence>
<dbReference type="EMBL" id="WKJJ01000002">
    <property type="protein sequence ID" value="MRV70864.1"/>
    <property type="molecule type" value="Genomic_DNA"/>
</dbReference>
<evidence type="ECO:0000256" key="3">
    <source>
        <dbReference type="SAM" id="MobiDB-lite"/>
    </source>
</evidence>
<dbReference type="SUPFAM" id="SSF52129">
    <property type="entry name" value="Caspase-like"/>
    <property type="match status" value="1"/>
</dbReference>
<keyword evidence="7" id="KW-1185">Reference proteome</keyword>
<dbReference type="PANTHER" id="PTHR22576:SF37">
    <property type="entry name" value="MUCOSA-ASSOCIATED LYMPHOID TISSUE LYMPHOMA TRANSLOCATION PROTEIN 1"/>
    <property type="match status" value="1"/>
</dbReference>
<gene>
    <name evidence="6" type="ORF">GJ700_03910</name>
</gene>
<dbReference type="InterPro" id="IPR029030">
    <property type="entry name" value="Caspase-like_dom_sf"/>
</dbReference>
<feature type="domain" description="Peptidase C14A caspase catalytic" evidence="5">
    <location>
        <begin position="128"/>
        <end position="357"/>
    </location>
</feature>
<protein>
    <recommendedName>
        <fullName evidence="5">Peptidase C14A caspase catalytic domain-containing protein</fullName>
    </recommendedName>
</protein>
<evidence type="ECO:0000256" key="2">
    <source>
        <dbReference type="SAM" id="Coils"/>
    </source>
</evidence>
<feature type="region of interest" description="Disordered" evidence="3">
    <location>
        <begin position="93"/>
        <end position="125"/>
    </location>
</feature>
<dbReference type="PANTHER" id="PTHR22576">
    <property type="entry name" value="MUCOSA ASSOCIATED LYMPHOID TISSUE LYMPHOMA TRANSLOCATION PROTEIN 1/PARACASPASE"/>
    <property type="match status" value="1"/>
</dbReference>
<feature type="signal peptide" evidence="4">
    <location>
        <begin position="1"/>
        <end position="27"/>
    </location>
</feature>
<proteinExistence type="inferred from homology"/>
<dbReference type="SUPFAM" id="SSF50998">
    <property type="entry name" value="Quinoprotein alcohol dehydrogenase-like"/>
    <property type="match status" value="1"/>
</dbReference>
<dbReference type="Gene3D" id="3.40.50.1460">
    <property type="match status" value="1"/>
</dbReference>
<sequence>MTLKSFVRTGLPAVCASLALTALPVHAQTAQKLSAADKLKQQMSAAMAAEDARMAEAAAAKATAAKQEAERKARIEEALAAPTVSATALMRGTAAQAGQPGQAPAAAGAEQATSQDAQAPAAPATPEMVAMGAEQRLALVIGNAAYKSSPLINPLNDARAMAIKLQQLGFTVIKRENATMEEMMSAVREFGNQLKNGGVGLFYYAGHGIQAKGVNYLVPVDANIAREDELATRAYNANEVLEKMDTAKNRINLVVLDACRDNPFARSFRSGSRGLAGMDSTPKGTLVAYATSPGSTASDGSGANGLYTAQLLAAMAEPGMKVEDVFKRVREGVQAESDGKQTPWEMSSITGNFYFNPTAEQQSQPVVSAVQAPRVGTMARNASQTLIPRKLIENYQLAGNFAIQAGAAQGGFSGSGHHFALVTGDKTLHVWNTDTGAATATEPGYGVPSMSANRRFLLGLADNGKVTITDLHNEAAPKVLAGLPAGITKAGLSPDGRRLVIYTRDDGFMLYDAESGQRMAKLDSVDGEPRYEFAPAGNRLLTWGSRDSTMKLWDSEKGNKVARMSDHWDPVAMTRFSRDGAWLMSAAANDKAVIFRMSDGDSVRRFNFGDGNPVPQLADFFQDGKRLLAYVLRSARQELGAVMHLGVWDTASGNFVGTLLGDGITVRNYRFSPDRSRLFVNAGDRNLYVFDMNNLKRLSTLAGVELLHVSPDGRRLIVKGGEGVRLVDVQTLSPLARMPGQVSAHMSAKGGLFVTSTETGMLTLWNLENGDAIGHLKGHLDAITGAVFSDDGRRLVTVGTDNMAKLWALPEIREANQLVKDQFESSAEYHKRMTNWSSPYSALVTLVGYNADTQTYSVKVGDVAIDVPFERDAARKLLGQRQAIVTGNLRFFDVEQLVLADAKLTRLP</sequence>
<dbReference type="InterPro" id="IPR011600">
    <property type="entry name" value="Pept_C14_caspase"/>
</dbReference>
<comment type="similarity">
    <text evidence="1">Belongs to the peptidase C14A family.</text>
</comment>
<dbReference type="GO" id="GO:0006508">
    <property type="term" value="P:proteolysis"/>
    <property type="evidence" value="ECO:0007669"/>
    <property type="project" value="InterPro"/>
</dbReference>
<dbReference type="Gene3D" id="2.130.10.10">
    <property type="entry name" value="YVTN repeat-like/Quinoprotein amine dehydrogenase"/>
    <property type="match status" value="2"/>
</dbReference>
<dbReference type="InterPro" id="IPR001680">
    <property type="entry name" value="WD40_rpt"/>
</dbReference>
<evidence type="ECO:0000259" key="5">
    <source>
        <dbReference type="SMART" id="SM00115"/>
    </source>
</evidence>
<dbReference type="Proteomes" id="UP000446768">
    <property type="component" value="Unassembled WGS sequence"/>
</dbReference>
<evidence type="ECO:0000256" key="4">
    <source>
        <dbReference type="SAM" id="SignalP"/>
    </source>
</evidence>
<dbReference type="AlphaFoldDB" id="A0A7X2IIY3"/>
<keyword evidence="2" id="KW-0175">Coiled coil</keyword>
<reference evidence="6 7" key="1">
    <citation type="submission" date="2019-11" db="EMBL/GenBank/DDBJ databases">
        <title>Novel species isolated from a subtropical stream in China.</title>
        <authorList>
            <person name="Lu H."/>
        </authorList>
    </citation>
    <scope>NUCLEOTIDE SEQUENCE [LARGE SCALE GENOMIC DNA]</scope>
    <source>
        <strain evidence="6 7">FT92W</strain>
    </source>
</reference>
<dbReference type="InterPro" id="IPR011047">
    <property type="entry name" value="Quinoprotein_ADH-like_sf"/>
</dbReference>
<dbReference type="SMART" id="SM00115">
    <property type="entry name" value="CASc"/>
    <property type="match status" value="1"/>
</dbReference>
<evidence type="ECO:0000313" key="7">
    <source>
        <dbReference type="Proteomes" id="UP000446768"/>
    </source>
</evidence>
<dbReference type="Pfam" id="PF00400">
    <property type="entry name" value="WD40"/>
    <property type="match status" value="1"/>
</dbReference>
<evidence type="ECO:0000313" key="6">
    <source>
        <dbReference type="EMBL" id="MRV70864.1"/>
    </source>
</evidence>